<feature type="non-terminal residue" evidence="1">
    <location>
        <position position="78"/>
    </location>
</feature>
<reference evidence="1 2" key="1">
    <citation type="journal article" date="2018" name="Front. Plant Sci.">
        <title>Red Clover (Trifolium pratense) and Zigzag Clover (T. medium) - A Picture of Genomic Similarities and Differences.</title>
        <authorList>
            <person name="Dluhosova J."/>
            <person name="Istvanek J."/>
            <person name="Nedelnik J."/>
            <person name="Repkova J."/>
        </authorList>
    </citation>
    <scope>NUCLEOTIDE SEQUENCE [LARGE SCALE GENOMIC DNA]</scope>
    <source>
        <strain evidence="2">cv. 10/8</strain>
        <tissue evidence="1">Leaf</tissue>
    </source>
</reference>
<dbReference type="EMBL" id="LXQA010387294">
    <property type="protein sequence ID" value="MCI48497.1"/>
    <property type="molecule type" value="Genomic_DNA"/>
</dbReference>
<evidence type="ECO:0000313" key="2">
    <source>
        <dbReference type="Proteomes" id="UP000265520"/>
    </source>
</evidence>
<dbReference type="Proteomes" id="UP000265520">
    <property type="component" value="Unassembled WGS sequence"/>
</dbReference>
<accession>A0A392SJ76</accession>
<evidence type="ECO:0000313" key="1">
    <source>
        <dbReference type="EMBL" id="MCI48497.1"/>
    </source>
</evidence>
<protein>
    <submittedName>
        <fullName evidence="1">Swarming motility protein ybiA</fullName>
    </submittedName>
</protein>
<keyword evidence="2" id="KW-1185">Reference proteome</keyword>
<organism evidence="1 2">
    <name type="scientific">Trifolium medium</name>
    <dbReference type="NCBI Taxonomy" id="97028"/>
    <lineage>
        <taxon>Eukaryota</taxon>
        <taxon>Viridiplantae</taxon>
        <taxon>Streptophyta</taxon>
        <taxon>Embryophyta</taxon>
        <taxon>Tracheophyta</taxon>
        <taxon>Spermatophyta</taxon>
        <taxon>Magnoliopsida</taxon>
        <taxon>eudicotyledons</taxon>
        <taxon>Gunneridae</taxon>
        <taxon>Pentapetalae</taxon>
        <taxon>rosids</taxon>
        <taxon>fabids</taxon>
        <taxon>Fabales</taxon>
        <taxon>Fabaceae</taxon>
        <taxon>Papilionoideae</taxon>
        <taxon>50 kb inversion clade</taxon>
        <taxon>NPAAA clade</taxon>
        <taxon>Hologalegina</taxon>
        <taxon>IRL clade</taxon>
        <taxon>Trifolieae</taxon>
        <taxon>Trifolium</taxon>
    </lineage>
</organism>
<name>A0A392SJ76_9FABA</name>
<proteinExistence type="predicted"/>
<dbReference type="AlphaFoldDB" id="A0A392SJ76"/>
<sequence length="78" mass="9294">MDELSSANPSKMVIPVFDGEIDAYWWVFCTEKYFKHWRTPERLKMIVAGLAMRGPALIWWLRWYPLHSSVNWDAFTSI</sequence>
<comment type="caution">
    <text evidence="1">The sequence shown here is derived from an EMBL/GenBank/DDBJ whole genome shotgun (WGS) entry which is preliminary data.</text>
</comment>